<dbReference type="AlphaFoldDB" id="A0A6M2DAS9"/>
<organism evidence="2">
    <name type="scientific">Rhipicephalus microplus</name>
    <name type="common">Cattle tick</name>
    <name type="synonym">Boophilus microplus</name>
    <dbReference type="NCBI Taxonomy" id="6941"/>
    <lineage>
        <taxon>Eukaryota</taxon>
        <taxon>Metazoa</taxon>
        <taxon>Ecdysozoa</taxon>
        <taxon>Arthropoda</taxon>
        <taxon>Chelicerata</taxon>
        <taxon>Arachnida</taxon>
        <taxon>Acari</taxon>
        <taxon>Parasitiformes</taxon>
        <taxon>Ixodida</taxon>
        <taxon>Ixodoidea</taxon>
        <taxon>Ixodidae</taxon>
        <taxon>Rhipicephalinae</taxon>
        <taxon>Rhipicephalus</taxon>
        <taxon>Boophilus</taxon>
    </lineage>
</organism>
<evidence type="ECO:0000313" key="2">
    <source>
        <dbReference type="EMBL" id="NOV42974.1"/>
    </source>
</evidence>
<evidence type="ECO:0000256" key="1">
    <source>
        <dbReference type="SAM" id="SignalP"/>
    </source>
</evidence>
<proteinExistence type="predicted"/>
<reference evidence="2" key="1">
    <citation type="submission" date="2019-09" db="EMBL/GenBank/DDBJ databases">
        <title>Organ-specific transcriptomic study of the physiology of the cattle tick, Rhipicephalus microplus.</title>
        <authorList>
            <person name="Tirloni L."/>
            <person name="Braz G."/>
            <person name="Gandara A.C.P."/>
            <person name="Sabadin G.A."/>
            <person name="da Silva R.M."/>
            <person name="Guizzo M.G."/>
            <person name="Machado J.A."/>
            <person name="Costa E.P."/>
            <person name="Gomes H.F."/>
            <person name="Moraes J."/>
            <person name="Mota M.B.S."/>
            <person name="Mesquita R.D."/>
            <person name="Alvarenga P.H."/>
            <person name="Alves F."/>
            <person name="Seixas A."/>
            <person name="da Fonseca R.N."/>
            <person name="Fogaca A."/>
            <person name="Logullo C."/>
            <person name="Tanaka A."/>
            <person name="Daffre S."/>
            <person name="Termignoni C."/>
            <person name="Vaz I.S.Jr."/>
            <person name="Oliveira P.L."/>
            <person name="Ribeiro J.M."/>
        </authorList>
    </citation>
    <scope>NUCLEOTIDE SEQUENCE</scope>
    <source>
        <strain evidence="2">Porto Alegre</strain>
    </source>
</reference>
<name>A0A6M2DAS9_RHIMP</name>
<dbReference type="EMBL" id="GHWJ01010237">
    <property type="protein sequence ID" value="NOV42974.1"/>
    <property type="molecule type" value="Transcribed_RNA"/>
</dbReference>
<sequence length="93" mass="10510">MSNAHVCLLVCALAQVAAREHQWTLVTSESTTVTLCLHSVAVPSSWNHARRETCTSRSIMTDPVSMGTGVRQTNFGMYEVPFKFFYLLFTKFY</sequence>
<feature type="chain" id="PRO_5026694003" evidence="1">
    <location>
        <begin position="19"/>
        <end position="93"/>
    </location>
</feature>
<feature type="signal peptide" evidence="1">
    <location>
        <begin position="1"/>
        <end position="18"/>
    </location>
</feature>
<accession>A0A6M2DAS9</accession>
<protein>
    <submittedName>
        <fullName evidence="2">Putative secreted protein</fullName>
    </submittedName>
</protein>
<keyword evidence="1" id="KW-0732">Signal</keyword>